<gene>
    <name evidence="2" type="ORF">E5676_scaffold145G00230</name>
    <name evidence="1" type="ORF">E6C27_scaffold128G003040</name>
</gene>
<evidence type="ECO:0000313" key="4">
    <source>
        <dbReference type="Proteomes" id="UP000321947"/>
    </source>
</evidence>
<evidence type="ECO:0000313" key="1">
    <source>
        <dbReference type="EMBL" id="KAA0041307.1"/>
    </source>
</evidence>
<accession>A0A5D3BX10</accession>
<dbReference type="EMBL" id="SSTD01015369">
    <property type="protein sequence ID" value="TYK02766.1"/>
    <property type="molecule type" value="Genomic_DNA"/>
</dbReference>
<name>A0A5D3BX10_CUCMM</name>
<dbReference type="Proteomes" id="UP000321947">
    <property type="component" value="Unassembled WGS sequence"/>
</dbReference>
<proteinExistence type="predicted"/>
<organism evidence="2 4">
    <name type="scientific">Cucumis melo var. makuwa</name>
    <name type="common">Oriental melon</name>
    <dbReference type="NCBI Taxonomy" id="1194695"/>
    <lineage>
        <taxon>Eukaryota</taxon>
        <taxon>Viridiplantae</taxon>
        <taxon>Streptophyta</taxon>
        <taxon>Embryophyta</taxon>
        <taxon>Tracheophyta</taxon>
        <taxon>Spermatophyta</taxon>
        <taxon>Magnoliopsida</taxon>
        <taxon>eudicotyledons</taxon>
        <taxon>Gunneridae</taxon>
        <taxon>Pentapetalae</taxon>
        <taxon>rosids</taxon>
        <taxon>fabids</taxon>
        <taxon>Cucurbitales</taxon>
        <taxon>Cucurbitaceae</taxon>
        <taxon>Benincaseae</taxon>
        <taxon>Cucumis</taxon>
    </lineage>
</organism>
<evidence type="ECO:0000313" key="3">
    <source>
        <dbReference type="Proteomes" id="UP000321393"/>
    </source>
</evidence>
<dbReference type="AlphaFoldDB" id="A0A5D3BX10"/>
<protein>
    <submittedName>
        <fullName evidence="2">Gag-pol polyprotein</fullName>
    </submittedName>
</protein>
<dbReference type="Proteomes" id="UP000321393">
    <property type="component" value="Unassembled WGS sequence"/>
</dbReference>
<dbReference type="EMBL" id="SSTE01016683">
    <property type="protein sequence ID" value="KAA0041307.1"/>
    <property type="molecule type" value="Genomic_DNA"/>
</dbReference>
<sequence length="193" mass="22572">MAISHKENKKGKSIAFKSIYEEETTINQSDNETNMNELIALLTKEFSKVVKKFKILNTTGSNDRNLTNYRRREGENNTRRFNEVSNKRDSDYGRKKEGEGRIFRCRECGGVGHYQAEYPTFLRRQKKIFHAILSDEDPDDSEEDNGMNAFTIRIIETNNFEDESESSEENYNNQLTFEELKVLWKEDCKAKAV</sequence>
<comment type="caution">
    <text evidence="2">The sequence shown here is derived from an EMBL/GenBank/DDBJ whole genome shotgun (WGS) entry which is preliminary data.</text>
</comment>
<reference evidence="3 4" key="1">
    <citation type="submission" date="2019-08" db="EMBL/GenBank/DDBJ databases">
        <title>Draft genome sequences of two oriental melons (Cucumis melo L. var makuwa).</title>
        <authorList>
            <person name="Kwon S.-Y."/>
        </authorList>
    </citation>
    <scope>NUCLEOTIDE SEQUENCE [LARGE SCALE GENOMIC DNA]</scope>
    <source>
        <strain evidence="4">cv. Chang Bougi</strain>
        <strain evidence="3">cv. SW 3</strain>
        <tissue evidence="2">Leaf</tissue>
    </source>
</reference>
<evidence type="ECO:0000313" key="2">
    <source>
        <dbReference type="EMBL" id="TYK02766.1"/>
    </source>
</evidence>